<evidence type="ECO:0000256" key="1">
    <source>
        <dbReference type="ARBA" id="ARBA00022741"/>
    </source>
</evidence>
<gene>
    <name evidence="7" type="ORF">DW747_08525</name>
</gene>
<evidence type="ECO:0000313" key="7">
    <source>
        <dbReference type="EMBL" id="RGC47703.1"/>
    </source>
</evidence>
<dbReference type="Gene3D" id="1.10.8.60">
    <property type="match status" value="1"/>
</dbReference>
<evidence type="ECO:0000256" key="5">
    <source>
        <dbReference type="SAM" id="Coils"/>
    </source>
</evidence>
<dbReference type="CDD" id="cd00009">
    <property type="entry name" value="AAA"/>
    <property type="match status" value="1"/>
</dbReference>
<dbReference type="GO" id="GO:0006355">
    <property type="term" value="P:regulation of DNA-templated transcription"/>
    <property type="evidence" value="ECO:0007669"/>
    <property type="project" value="InterPro"/>
</dbReference>
<dbReference type="InterPro" id="IPR009057">
    <property type="entry name" value="Homeodomain-like_sf"/>
</dbReference>
<keyword evidence="8" id="KW-1185">Reference proteome</keyword>
<dbReference type="InterPro" id="IPR002197">
    <property type="entry name" value="HTH_Fis"/>
</dbReference>
<dbReference type="RefSeq" id="WP_117539990.1">
    <property type="nucleotide sequence ID" value="NZ_JAQCWV010000004.1"/>
</dbReference>
<proteinExistence type="predicted"/>
<dbReference type="InterPro" id="IPR025662">
    <property type="entry name" value="Sigma_54_int_dom_ATP-bd_1"/>
</dbReference>
<keyword evidence="5" id="KW-0175">Coiled coil</keyword>
<evidence type="ECO:0000259" key="6">
    <source>
        <dbReference type="PROSITE" id="PS50045"/>
    </source>
</evidence>
<dbReference type="PROSITE" id="PS50045">
    <property type="entry name" value="SIGMA54_INTERACT_4"/>
    <property type="match status" value="1"/>
</dbReference>
<dbReference type="InterPro" id="IPR058031">
    <property type="entry name" value="AAA_lid_NorR"/>
</dbReference>
<dbReference type="EMBL" id="QVFD01000006">
    <property type="protein sequence ID" value="RGC47703.1"/>
    <property type="molecule type" value="Genomic_DNA"/>
</dbReference>
<dbReference type="OrthoDB" id="9764280at2"/>
<dbReference type="SUPFAM" id="SSF46689">
    <property type="entry name" value="Homeodomain-like"/>
    <property type="match status" value="1"/>
</dbReference>
<dbReference type="PANTHER" id="PTHR32071">
    <property type="entry name" value="TRANSCRIPTIONAL REGULATORY PROTEIN"/>
    <property type="match status" value="1"/>
</dbReference>
<organism evidence="7 8">
    <name type="scientific">Coprococcus catus</name>
    <dbReference type="NCBI Taxonomy" id="116085"/>
    <lineage>
        <taxon>Bacteria</taxon>
        <taxon>Bacillati</taxon>
        <taxon>Bacillota</taxon>
        <taxon>Clostridia</taxon>
        <taxon>Lachnospirales</taxon>
        <taxon>Lachnospiraceae</taxon>
        <taxon>Coprococcus</taxon>
    </lineage>
</organism>
<dbReference type="PROSITE" id="PS00675">
    <property type="entry name" value="SIGMA54_INTERACT_1"/>
    <property type="match status" value="1"/>
</dbReference>
<dbReference type="GO" id="GO:0005524">
    <property type="term" value="F:ATP binding"/>
    <property type="evidence" value="ECO:0007669"/>
    <property type="project" value="UniProtKB-KW"/>
</dbReference>
<evidence type="ECO:0000256" key="4">
    <source>
        <dbReference type="ARBA" id="ARBA00023163"/>
    </source>
</evidence>
<keyword evidence="4" id="KW-0804">Transcription</keyword>
<dbReference type="InterPro" id="IPR027417">
    <property type="entry name" value="P-loop_NTPase"/>
</dbReference>
<name>A0A3E2XM44_9FIRM</name>
<evidence type="ECO:0000313" key="8">
    <source>
        <dbReference type="Proteomes" id="UP000261231"/>
    </source>
</evidence>
<feature type="domain" description="Sigma-54 factor interaction" evidence="6">
    <location>
        <begin position="151"/>
        <end position="381"/>
    </location>
</feature>
<dbReference type="GO" id="GO:0043565">
    <property type="term" value="F:sequence-specific DNA binding"/>
    <property type="evidence" value="ECO:0007669"/>
    <property type="project" value="InterPro"/>
</dbReference>
<dbReference type="Pfam" id="PF02954">
    <property type="entry name" value="HTH_8"/>
    <property type="match status" value="1"/>
</dbReference>
<dbReference type="Proteomes" id="UP000261231">
    <property type="component" value="Unassembled WGS sequence"/>
</dbReference>
<comment type="caution">
    <text evidence="7">The sequence shown here is derived from an EMBL/GenBank/DDBJ whole genome shotgun (WGS) entry which is preliminary data.</text>
</comment>
<dbReference type="InterPro" id="IPR002078">
    <property type="entry name" value="Sigma_54_int"/>
</dbReference>
<dbReference type="Gene3D" id="3.30.450.20">
    <property type="entry name" value="PAS domain"/>
    <property type="match status" value="1"/>
</dbReference>
<dbReference type="SUPFAM" id="SSF52540">
    <property type="entry name" value="P-loop containing nucleoside triphosphate hydrolases"/>
    <property type="match status" value="1"/>
</dbReference>
<evidence type="ECO:0000256" key="2">
    <source>
        <dbReference type="ARBA" id="ARBA00022840"/>
    </source>
</evidence>
<feature type="coiled-coil region" evidence="5">
    <location>
        <begin position="117"/>
        <end position="144"/>
    </location>
</feature>
<dbReference type="Gene3D" id="3.40.50.300">
    <property type="entry name" value="P-loop containing nucleotide triphosphate hydrolases"/>
    <property type="match status" value="1"/>
</dbReference>
<dbReference type="Pfam" id="PF00158">
    <property type="entry name" value="Sigma54_activat"/>
    <property type="match status" value="1"/>
</dbReference>
<dbReference type="InterPro" id="IPR003593">
    <property type="entry name" value="AAA+_ATPase"/>
</dbReference>
<keyword evidence="2" id="KW-0067">ATP-binding</keyword>
<reference evidence="7 8" key="1">
    <citation type="submission" date="2018-08" db="EMBL/GenBank/DDBJ databases">
        <title>A genome reference for cultivated species of the human gut microbiota.</title>
        <authorList>
            <person name="Zou Y."/>
            <person name="Xue W."/>
            <person name="Luo G."/>
        </authorList>
    </citation>
    <scope>NUCLEOTIDE SEQUENCE [LARGE SCALE GENOMIC DNA]</scope>
    <source>
        <strain evidence="7 8">AM28-39</strain>
    </source>
</reference>
<dbReference type="InterPro" id="IPR025944">
    <property type="entry name" value="Sigma_54_int_dom_CS"/>
</dbReference>
<dbReference type="Pfam" id="PF25601">
    <property type="entry name" value="AAA_lid_14"/>
    <property type="match status" value="1"/>
</dbReference>
<accession>A0A3E2XM44</accession>
<dbReference type="SMART" id="SM00382">
    <property type="entry name" value="AAA"/>
    <property type="match status" value="1"/>
</dbReference>
<dbReference type="Gene3D" id="1.10.10.60">
    <property type="entry name" value="Homeodomain-like"/>
    <property type="match status" value="1"/>
</dbReference>
<dbReference type="SUPFAM" id="SSF55785">
    <property type="entry name" value="PYP-like sensor domain (PAS domain)"/>
    <property type="match status" value="1"/>
</dbReference>
<dbReference type="AlphaFoldDB" id="A0A3E2XM44"/>
<keyword evidence="1" id="KW-0547">Nucleotide-binding</keyword>
<dbReference type="PROSITE" id="PS00688">
    <property type="entry name" value="SIGMA54_INTERACT_3"/>
    <property type="match status" value="1"/>
</dbReference>
<dbReference type="PANTHER" id="PTHR32071:SF121">
    <property type="entry name" value="SIGMA L-DEPENDENT TRANSCRIPTIONAL REGULATOR YQIR-RELATED"/>
    <property type="match status" value="1"/>
</dbReference>
<keyword evidence="3" id="KW-0805">Transcription regulation</keyword>
<evidence type="ECO:0000256" key="3">
    <source>
        <dbReference type="ARBA" id="ARBA00023015"/>
    </source>
</evidence>
<protein>
    <submittedName>
        <fullName evidence="7">AAA family ATPase</fullName>
    </submittedName>
</protein>
<dbReference type="FunFam" id="3.40.50.300:FF:000006">
    <property type="entry name" value="DNA-binding transcriptional regulator NtrC"/>
    <property type="match status" value="1"/>
</dbReference>
<dbReference type="PRINTS" id="PR01590">
    <property type="entry name" value="HTHFIS"/>
</dbReference>
<dbReference type="InterPro" id="IPR035965">
    <property type="entry name" value="PAS-like_dom_sf"/>
</dbReference>
<sequence>MTHQEYFDKLTDSIDTLSDILDTEHYGMCLVDKDGYIIKWYYEKFFNIKASAAVGRHVTEVIENTRLHVVAQTGVKELMQLQEINGSMVITNRIPLIHNHEVIGAAGTIIFRDIKEIAHLHSRMSKLEDNFKAYRSEIAKMYAAQYHFDDIITNNQKMLNLKHLGQTIARSDASVLIQGESGTGKELFAQAIHNASLVSHQPFVSLNCSSIPKELLEAELFGYESGAFTGARKDGKIGKFELAGEGTLFLDELGTMPMDMQVKLLRVLESKEYVPLGSNKKVPFKARVIAATNENLSNSMQNGSFRSDLYYRLNVININIPPLRERIEDLPVLCSSMLSQKEGLYHQSRLHMSQEAMDLLNLHNWPGNVRELRNVIDRAAIICEGSEILPQHLPEYIQAYRKSSPLESSDGYYHYEIACLERQLITKALRDNGGNRQAAAKQLGIHRSLLYKKMKDLGIHE</sequence>